<sequence>MMTVNIRGYTSLAGSRDDLDPDQYYVESFELPYCEIDILQPDYYQNIQSEELYDRTSNCVANFKEIQLNSNGCVKYLPYIVVPELDNAKLLIDTGATDIIINPDLADLYFTEYLMNHPFTIATMHGTTYHGRIAIAPALASFKGSVNGFRWNVAKFSERFQGVIGSTMLMKLNAQIDYKNNIIHLPTVSIPFFYDLLTQNANNSISDLRISDILNKNVKEKLQDDYLNVKEKSALHRLVCEYKDILHDEAISLTFTSKI</sequence>
<organism evidence="1 2">
    <name type="scientific">Popillia japonica</name>
    <name type="common">Japanese beetle</name>
    <dbReference type="NCBI Taxonomy" id="7064"/>
    <lineage>
        <taxon>Eukaryota</taxon>
        <taxon>Metazoa</taxon>
        <taxon>Ecdysozoa</taxon>
        <taxon>Arthropoda</taxon>
        <taxon>Hexapoda</taxon>
        <taxon>Insecta</taxon>
        <taxon>Pterygota</taxon>
        <taxon>Neoptera</taxon>
        <taxon>Endopterygota</taxon>
        <taxon>Coleoptera</taxon>
        <taxon>Polyphaga</taxon>
        <taxon>Scarabaeiformia</taxon>
        <taxon>Scarabaeidae</taxon>
        <taxon>Rutelinae</taxon>
        <taxon>Popillia</taxon>
    </lineage>
</organism>
<gene>
    <name evidence="1" type="ORF">QE152_g40146</name>
</gene>
<keyword evidence="2" id="KW-1185">Reference proteome</keyword>
<dbReference type="Proteomes" id="UP001458880">
    <property type="component" value="Unassembled WGS sequence"/>
</dbReference>
<evidence type="ECO:0000313" key="2">
    <source>
        <dbReference type="Proteomes" id="UP001458880"/>
    </source>
</evidence>
<proteinExistence type="predicted"/>
<dbReference type="SUPFAM" id="SSF50630">
    <property type="entry name" value="Acid proteases"/>
    <property type="match status" value="1"/>
</dbReference>
<protein>
    <recommendedName>
        <fullName evidence="3">Peptidase A2 domain-containing protein</fullName>
    </recommendedName>
</protein>
<reference evidence="1 2" key="1">
    <citation type="journal article" date="2024" name="BMC Genomics">
        <title>De novo assembly and annotation of Popillia japonica's genome with initial clues to its potential as an invasive pest.</title>
        <authorList>
            <person name="Cucini C."/>
            <person name="Boschi S."/>
            <person name="Funari R."/>
            <person name="Cardaioli E."/>
            <person name="Iannotti N."/>
            <person name="Marturano G."/>
            <person name="Paoli F."/>
            <person name="Bruttini M."/>
            <person name="Carapelli A."/>
            <person name="Frati F."/>
            <person name="Nardi F."/>
        </authorList>
    </citation>
    <scope>NUCLEOTIDE SEQUENCE [LARGE SCALE GENOMIC DNA]</scope>
    <source>
        <strain evidence="1">DMR45628</strain>
    </source>
</reference>
<evidence type="ECO:0008006" key="3">
    <source>
        <dbReference type="Google" id="ProtNLM"/>
    </source>
</evidence>
<evidence type="ECO:0000313" key="1">
    <source>
        <dbReference type="EMBL" id="KAK9679286.1"/>
    </source>
</evidence>
<dbReference type="AlphaFoldDB" id="A0AAW1HS81"/>
<accession>A0AAW1HS81</accession>
<dbReference type="InterPro" id="IPR021109">
    <property type="entry name" value="Peptidase_aspartic_dom_sf"/>
</dbReference>
<dbReference type="EMBL" id="JASPKY010001050">
    <property type="protein sequence ID" value="KAK9679286.1"/>
    <property type="molecule type" value="Genomic_DNA"/>
</dbReference>
<dbReference type="Gene3D" id="2.40.70.10">
    <property type="entry name" value="Acid Proteases"/>
    <property type="match status" value="1"/>
</dbReference>
<name>A0AAW1HS81_POPJA</name>
<comment type="caution">
    <text evidence="1">The sequence shown here is derived from an EMBL/GenBank/DDBJ whole genome shotgun (WGS) entry which is preliminary data.</text>
</comment>